<keyword evidence="2" id="KW-0175">Coiled coil</keyword>
<sequence length="233" mass="26489">MGVFNRMSNMFRAKVNNQLDNMENPVELLDQKIRDMEDSLSKAKLSSAQILGNVHEIEKKIDSAKKESSDFDSKVKFALSKGNEELAKKALAKKLDADKNYSNLEKSYVDAKQKAEVIKNNLRSLEEEIEKTRTYRDEAAARYNNAEASKQVNEILANVQTSSNKINIDDIERKIQRKESMAEGLADLKSDNSLEKEFEALNDLDLESELEKYKNPNSVSSPSALDNELEKYK</sequence>
<dbReference type="OrthoDB" id="9779630at2"/>
<feature type="compositionally biased region" description="Polar residues" evidence="3">
    <location>
        <begin position="215"/>
        <end position="224"/>
    </location>
</feature>
<evidence type="ECO:0000256" key="1">
    <source>
        <dbReference type="ARBA" id="ARBA00043985"/>
    </source>
</evidence>
<accession>A0A1I0XZ82</accession>
<comment type="similarity">
    <text evidence="1">Belongs to the PspA/Vipp/IM30 family.</text>
</comment>
<evidence type="ECO:0000256" key="3">
    <source>
        <dbReference type="SAM" id="MobiDB-lite"/>
    </source>
</evidence>
<evidence type="ECO:0000313" key="5">
    <source>
        <dbReference type="Proteomes" id="UP000198619"/>
    </source>
</evidence>
<protein>
    <submittedName>
        <fullName evidence="4">Phage shock protein A (PspA) family protein</fullName>
    </submittedName>
</protein>
<dbReference type="RefSeq" id="WP_090040443.1">
    <property type="nucleotide sequence ID" value="NZ_FOKI01000010.1"/>
</dbReference>
<feature type="region of interest" description="Disordered" evidence="3">
    <location>
        <begin position="210"/>
        <end position="233"/>
    </location>
</feature>
<keyword evidence="5" id="KW-1185">Reference proteome</keyword>
<dbReference type="InterPro" id="IPR007157">
    <property type="entry name" value="PspA_VIPP1"/>
</dbReference>
<organism evidence="4 5">
    <name type="scientific">Clostridium frigidicarnis</name>
    <dbReference type="NCBI Taxonomy" id="84698"/>
    <lineage>
        <taxon>Bacteria</taxon>
        <taxon>Bacillati</taxon>
        <taxon>Bacillota</taxon>
        <taxon>Clostridia</taxon>
        <taxon>Eubacteriales</taxon>
        <taxon>Clostridiaceae</taxon>
        <taxon>Clostridium</taxon>
    </lineage>
</organism>
<proteinExistence type="inferred from homology"/>
<dbReference type="PANTHER" id="PTHR31088">
    <property type="entry name" value="MEMBRANE-ASSOCIATED PROTEIN VIPP1, CHLOROPLASTIC"/>
    <property type="match status" value="1"/>
</dbReference>
<dbReference type="PANTHER" id="PTHR31088:SF6">
    <property type="entry name" value="PHAGE SHOCK PROTEIN A"/>
    <property type="match status" value="1"/>
</dbReference>
<evidence type="ECO:0000256" key="2">
    <source>
        <dbReference type="SAM" id="Coils"/>
    </source>
</evidence>
<dbReference type="EMBL" id="FOKI01000010">
    <property type="protein sequence ID" value="SFB05468.1"/>
    <property type="molecule type" value="Genomic_DNA"/>
</dbReference>
<gene>
    <name evidence="4" type="ORF">SAMN04488528_101046</name>
</gene>
<name>A0A1I0XZ82_9CLOT</name>
<feature type="coiled-coil region" evidence="2">
    <location>
        <begin position="101"/>
        <end position="142"/>
    </location>
</feature>
<dbReference type="STRING" id="84698.SAMN04488528_101046"/>
<dbReference type="AlphaFoldDB" id="A0A1I0XZ82"/>
<dbReference type="Proteomes" id="UP000198619">
    <property type="component" value="Unassembled WGS sequence"/>
</dbReference>
<evidence type="ECO:0000313" key="4">
    <source>
        <dbReference type="EMBL" id="SFB05468.1"/>
    </source>
</evidence>
<reference evidence="4 5" key="1">
    <citation type="submission" date="2016-10" db="EMBL/GenBank/DDBJ databases">
        <authorList>
            <person name="de Groot N.N."/>
        </authorList>
    </citation>
    <scope>NUCLEOTIDE SEQUENCE [LARGE SCALE GENOMIC DNA]</scope>
    <source>
        <strain evidence="4 5">DSM 12271</strain>
    </source>
</reference>
<dbReference type="Pfam" id="PF04012">
    <property type="entry name" value="PspA_IM30"/>
    <property type="match status" value="1"/>
</dbReference>